<reference evidence="7 8" key="1">
    <citation type="submission" date="2019-01" db="EMBL/GenBank/DDBJ databases">
        <authorList>
            <person name="Brito A."/>
        </authorList>
    </citation>
    <scope>NUCLEOTIDE SEQUENCE [LARGE SCALE GENOMIC DNA]</scope>
    <source>
        <strain evidence="7">1</strain>
    </source>
</reference>
<feature type="domain" description="Dynamin N-terminal" evidence="6">
    <location>
        <begin position="99"/>
        <end position="259"/>
    </location>
</feature>
<dbReference type="GO" id="GO:0016020">
    <property type="term" value="C:membrane"/>
    <property type="evidence" value="ECO:0007669"/>
    <property type="project" value="UniProtKB-SubCell"/>
</dbReference>
<dbReference type="InterPro" id="IPR045063">
    <property type="entry name" value="Dynamin_N"/>
</dbReference>
<dbReference type="EMBL" id="CAACVJ010000132">
    <property type="protein sequence ID" value="VEP13750.1"/>
    <property type="molecule type" value="Genomic_DNA"/>
</dbReference>
<keyword evidence="3" id="KW-0378">Hydrolase</keyword>
<gene>
    <name evidence="7" type="ORF">H1P_2170009</name>
</gene>
<dbReference type="PANTHER" id="PTHR10465:SF0">
    <property type="entry name" value="SARCALUMENIN"/>
    <property type="match status" value="1"/>
</dbReference>
<dbReference type="Pfam" id="PF00350">
    <property type="entry name" value="Dynamin_N"/>
    <property type="match status" value="1"/>
</dbReference>
<accession>A0A563VQS4</accession>
<comment type="subcellular location">
    <subcellularLocation>
        <location evidence="1">Membrane</location>
    </subcellularLocation>
</comment>
<dbReference type="RefSeq" id="WP_186376107.1">
    <property type="nucleotide sequence ID" value="NZ_LR213964.1"/>
</dbReference>
<evidence type="ECO:0000256" key="3">
    <source>
        <dbReference type="ARBA" id="ARBA00022801"/>
    </source>
</evidence>
<dbReference type="CDD" id="cd09912">
    <property type="entry name" value="DLP_2"/>
    <property type="match status" value="1"/>
</dbReference>
<keyword evidence="8" id="KW-1185">Reference proteome</keyword>
<dbReference type="PANTHER" id="PTHR10465">
    <property type="entry name" value="TRANSMEMBRANE GTPASE FZO1"/>
    <property type="match status" value="1"/>
</dbReference>
<dbReference type="GO" id="GO:0005525">
    <property type="term" value="F:GTP binding"/>
    <property type="evidence" value="ECO:0007669"/>
    <property type="project" value="UniProtKB-KW"/>
</dbReference>
<evidence type="ECO:0000256" key="1">
    <source>
        <dbReference type="ARBA" id="ARBA00004370"/>
    </source>
</evidence>
<evidence type="ECO:0000313" key="7">
    <source>
        <dbReference type="EMBL" id="VEP13750.1"/>
    </source>
</evidence>
<dbReference type="GO" id="GO:0003924">
    <property type="term" value="F:GTPase activity"/>
    <property type="evidence" value="ECO:0007669"/>
    <property type="project" value="InterPro"/>
</dbReference>
<evidence type="ECO:0000313" key="8">
    <source>
        <dbReference type="Proteomes" id="UP000320055"/>
    </source>
</evidence>
<keyword evidence="4" id="KW-0342">GTP-binding</keyword>
<organism evidence="7 8">
    <name type="scientific">Hyella patelloides LEGE 07179</name>
    <dbReference type="NCBI Taxonomy" id="945734"/>
    <lineage>
        <taxon>Bacteria</taxon>
        <taxon>Bacillati</taxon>
        <taxon>Cyanobacteriota</taxon>
        <taxon>Cyanophyceae</taxon>
        <taxon>Pleurocapsales</taxon>
        <taxon>Hyellaceae</taxon>
        <taxon>Hyella</taxon>
    </lineage>
</organism>
<dbReference type="InterPro" id="IPR027417">
    <property type="entry name" value="P-loop_NTPase"/>
</dbReference>
<sequence length="521" mass="58974">MAILIYQIREKPLKLTKQHFAFSVQLFLNQVAVAINNEEITVLRGEANSFLSLDYKQTLFKLIEVLRKLKEFAVKLKLQQLETDIELILHKLANNTFSIAVVGEFKRGKSTFINALLGADILPSDILPTTATINRVTYGLTPKIKIVFRDGEEEFVEIEKLSDYVTNLTPESAQQALKVKEAVVYYPVGYCRENNLDLIDTPGLCDTADLTEITLSVLPQVDAAIFVMMAQSPLSATESKFLTESLLTQDLGKVIFVITGIDLCKPPEAAARIIKHIKQRLQDKILEYAKEKFEPDSLPYQTYISKIGELKVFGLSAYQALEGKITGDSALLDKSLFRPFEATLRKFLEQEKGVILLQVPTNKAIAHSQTISHSIKKQNSKLEQQQVEFQKLYLNAIAKLKSQEENHRRNYTTTASQEIFKIQEQKLEKRVKWERAKVLIEIEQKKLQQMSSETEDILTEVENISKQLRSVTGHVCYSCSRVNQNNAKFCIHCGNQIACLNCGAKLKAQAFHCISCGQKHQ</sequence>
<evidence type="ECO:0000256" key="2">
    <source>
        <dbReference type="ARBA" id="ARBA00022741"/>
    </source>
</evidence>
<evidence type="ECO:0000259" key="6">
    <source>
        <dbReference type="Pfam" id="PF00350"/>
    </source>
</evidence>
<proteinExistence type="predicted"/>
<dbReference type="InterPro" id="IPR027094">
    <property type="entry name" value="Mitofusin_fam"/>
</dbReference>
<keyword evidence="2" id="KW-0547">Nucleotide-binding</keyword>
<evidence type="ECO:0000256" key="5">
    <source>
        <dbReference type="ARBA" id="ARBA00023136"/>
    </source>
</evidence>
<dbReference type="SUPFAM" id="SSF52540">
    <property type="entry name" value="P-loop containing nucleoside triphosphate hydrolases"/>
    <property type="match status" value="1"/>
</dbReference>
<dbReference type="Gene3D" id="3.40.50.300">
    <property type="entry name" value="P-loop containing nucleotide triphosphate hydrolases"/>
    <property type="match status" value="1"/>
</dbReference>
<dbReference type="Proteomes" id="UP000320055">
    <property type="component" value="Unassembled WGS sequence"/>
</dbReference>
<protein>
    <recommendedName>
        <fullName evidence="6">Dynamin N-terminal domain-containing protein</fullName>
    </recommendedName>
</protein>
<dbReference type="AlphaFoldDB" id="A0A563VQS4"/>
<name>A0A563VQS4_9CYAN</name>
<evidence type="ECO:0000256" key="4">
    <source>
        <dbReference type="ARBA" id="ARBA00023134"/>
    </source>
</evidence>
<keyword evidence="5" id="KW-0472">Membrane</keyword>